<protein>
    <submittedName>
        <fullName evidence="1">Uncharacterized protein</fullName>
    </submittedName>
</protein>
<dbReference type="Proteomes" id="UP000325577">
    <property type="component" value="Linkage Group LG7"/>
</dbReference>
<name>A0A5J4ZLN7_9ASTE</name>
<dbReference type="EMBL" id="CM018050">
    <property type="protein sequence ID" value="KAA8518001.1"/>
    <property type="molecule type" value="Genomic_DNA"/>
</dbReference>
<dbReference type="AlphaFoldDB" id="A0A5J4ZLN7"/>
<keyword evidence="2" id="KW-1185">Reference proteome</keyword>
<organism evidence="1 2">
    <name type="scientific">Nyssa sinensis</name>
    <dbReference type="NCBI Taxonomy" id="561372"/>
    <lineage>
        <taxon>Eukaryota</taxon>
        <taxon>Viridiplantae</taxon>
        <taxon>Streptophyta</taxon>
        <taxon>Embryophyta</taxon>
        <taxon>Tracheophyta</taxon>
        <taxon>Spermatophyta</taxon>
        <taxon>Magnoliopsida</taxon>
        <taxon>eudicotyledons</taxon>
        <taxon>Gunneridae</taxon>
        <taxon>Pentapetalae</taxon>
        <taxon>asterids</taxon>
        <taxon>Cornales</taxon>
        <taxon>Nyssaceae</taxon>
        <taxon>Nyssa</taxon>
    </lineage>
</organism>
<gene>
    <name evidence="1" type="ORF">F0562_015475</name>
</gene>
<reference evidence="1 2" key="1">
    <citation type="submission" date="2019-09" db="EMBL/GenBank/DDBJ databases">
        <title>A chromosome-level genome assembly of the Chinese tupelo Nyssa sinensis.</title>
        <authorList>
            <person name="Yang X."/>
            <person name="Kang M."/>
            <person name="Yang Y."/>
            <person name="Xiong H."/>
            <person name="Wang M."/>
            <person name="Zhang Z."/>
            <person name="Wang Z."/>
            <person name="Wu H."/>
            <person name="Ma T."/>
            <person name="Liu J."/>
            <person name="Xi Z."/>
        </authorList>
    </citation>
    <scope>NUCLEOTIDE SEQUENCE [LARGE SCALE GENOMIC DNA]</scope>
    <source>
        <strain evidence="1">J267</strain>
        <tissue evidence="1">Leaf</tissue>
    </source>
</reference>
<evidence type="ECO:0000313" key="2">
    <source>
        <dbReference type="Proteomes" id="UP000325577"/>
    </source>
</evidence>
<sequence>MEYDFLDGKDGVGGSECYREPAVSVDLIEVGEEFLSFFQKEKKREKDQKAVAVIHDGQIVLLASNSNVVHFVKGDGWKG</sequence>
<accession>A0A5J4ZLN7</accession>
<evidence type="ECO:0000313" key="1">
    <source>
        <dbReference type="EMBL" id="KAA8518001.1"/>
    </source>
</evidence>
<proteinExistence type="predicted"/>